<dbReference type="PRINTS" id="PR00344">
    <property type="entry name" value="BCTRLSENSOR"/>
</dbReference>
<keyword evidence="9" id="KW-0902">Two-component regulatory system</keyword>
<evidence type="ECO:0000256" key="5">
    <source>
        <dbReference type="ARBA" id="ARBA00022679"/>
    </source>
</evidence>
<dbReference type="Proteomes" id="UP001501710">
    <property type="component" value="Unassembled WGS sequence"/>
</dbReference>
<dbReference type="CDD" id="cd00082">
    <property type="entry name" value="HisKA"/>
    <property type="match status" value="1"/>
</dbReference>
<keyword evidence="6 11" id="KW-0812">Transmembrane</keyword>
<name>A0ABP8C3T9_9ACTN</name>
<dbReference type="InterPro" id="IPR003660">
    <property type="entry name" value="HAMP_dom"/>
</dbReference>
<dbReference type="Gene3D" id="1.10.287.130">
    <property type="match status" value="1"/>
</dbReference>
<organism evidence="14 15">
    <name type="scientific">Actinomadura meridiana</name>
    <dbReference type="NCBI Taxonomy" id="559626"/>
    <lineage>
        <taxon>Bacteria</taxon>
        <taxon>Bacillati</taxon>
        <taxon>Actinomycetota</taxon>
        <taxon>Actinomycetes</taxon>
        <taxon>Streptosporangiales</taxon>
        <taxon>Thermomonosporaceae</taxon>
        <taxon>Actinomadura</taxon>
    </lineage>
</organism>
<dbReference type="GO" id="GO:0016301">
    <property type="term" value="F:kinase activity"/>
    <property type="evidence" value="ECO:0007669"/>
    <property type="project" value="UniProtKB-KW"/>
</dbReference>
<dbReference type="Gene3D" id="3.30.565.10">
    <property type="entry name" value="Histidine kinase-like ATPase, C-terminal domain"/>
    <property type="match status" value="1"/>
</dbReference>
<evidence type="ECO:0000256" key="10">
    <source>
        <dbReference type="ARBA" id="ARBA00023136"/>
    </source>
</evidence>
<evidence type="ECO:0000256" key="3">
    <source>
        <dbReference type="ARBA" id="ARBA00012438"/>
    </source>
</evidence>
<dbReference type="CDD" id="cd00075">
    <property type="entry name" value="HATPase"/>
    <property type="match status" value="1"/>
</dbReference>
<evidence type="ECO:0000256" key="7">
    <source>
        <dbReference type="ARBA" id="ARBA00022777"/>
    </source>
</evidence>
<keyword evidence="4" id="KW-0597">Phosphoprotein</keyword>
<gene>
    <name evidence="14" type="ORF">GCM10022254_35080</name>
</gene>
<dbReference type="Pfam" id="PF00512">
    <property type="entry name" value="HisKA"/>
    <property type="match status" value="1"/>
</dbReference>
<reference evidence="15" key="1">
    <citation type="journal article" date="2019" name="Int. J. Syst. Evol. Microbiol.">
        <title>The Global Catalogue of Microorganisms (GCM) 10K type strain sequencing project: providing services to taxonomists for standard genome sequencing and annotation.</title>
        <authorList>
            <consortium name="The Broad Institute Genomics Platform"/>
            <consortium name="The Broad Institute Genome Sequencing Center for Infectious Disease"/>
            <person name="Wu L."/>
            <person name="Ma J."/>
        </authorList>
    </citation>
    <scope>NUCLEOTIDE SEQUENCE [LARGE SCALE GENOMIC DNA]</scope>
    <source>
        <strain evidence="15">JCM 17440</strain>
    </source>
</reference>
<comment type="catalytic activity">
    <reaction evidence="1">
        <text>ATP + protein L-histidine = ADP + protein N-phospho-L-histidine.</text>
        <dbReference type="EC" id="2.7.13.3"/>
    </reaction>
</comment>
<accession>A0ABP8C3T9</accession>
<evidence type="ECO:0000259" key="12">
    <source>
        <dbReference type="PROSITE" id="PS50109"/>
    </source>
</evidence>
<proteinExistence type="predicted"/>
<feature type="domain" description="Histidine kinase" evidence="12">
    <location>
        <begin position="247"/>
        <end position="453"/>
    </location>
</feature>
<evidence type="ECO:0000256" key="2">
    <source>
        <dbReference type="ARBA" id="ARBA00004236"/>
    </source>
</evidence>
<dbReference type="PROSITE" id="PS50109">
    <property type="entry name" value="HIS_KIN"/>
    <property type="match status" value="1"/>
</dbReference>
<evidence type="ECO:0000256" key="11">
    <source>
        <dbReference type="SAM" id="Phobius"/>
    </source>
</evidence>
<keyword evidence="8 11" id="KW-1133">Transmembrane helix</keyword>
<keyword evidence="7 14" id="KW-0418">Kinase</keyword>
<evidence type="ECO:0000256" key="1">
    <source>
        <dbReference type="ARBA" id="ARBA00000085"/>
    </source>
</evidence>
<comment type="caution">
    <text evidence="14">The sequence shown here is derived from an EMBL/GenBank/DDBJ whole genome shotgun (WGS) entry which is preliminary data.</text>
</comment>
<dbReference type="SUPFAM" id="SSF55874">
    <property type="entry name" value="ATPase domain of HSP90 chaperone/DNA topoisomerase II/histidine kinase"/>
    <property type="match status" value="1"/>
</dbReference>
<dbReference type="InterPro" id="IPR003594">
    <property type="entry name" value="HATPase_dom"/>
</dbReference>
<comment type="subcellular location">
    <subcellularLocation>
        <location evidence="2">Cell membrane</location>
    </subcellularLocation>
</comment>
<evidence type="ECO:0000256" key="8">
    <source>
        <dbReference type="ARBA" id="ARBA00022989"/>
    </source>
</evidence>
<dbReference type="PANTHER" id="PTHR45436">
    <property type="entry name" value="SENSOR HISTIDINE KINASE YKOH"/>
    <property type="match status" value="1"/>
</dbReference>
<evidence type="ECO:0000313" key="15">
    <source>
        <dbReference type="Proteomes" id="UP001501710"/>
    </source>
</evidence>
<keyword evidence="10 11" id="KW-0472">Membrane</keyword>
<dbReference type="EC" id="2.7.13.3" evidence="3"/>
<dbReference type="PROSITE" id="PS50885">
    <property type="entry name" value="HAMP"/>
    <property type="match status" value="1"/>
</dbReference>
<evidence type="ECO:0000313" key="14">
    <source>
        <dbReference type="EMBL" id="GAA4233197.1"/>
    </source>
</evidence>
<dbReference type="SMART" id="SM00388">
    <property type="entry name" value="HisKA"/>
    <property type="match status" value="1"/>
</dbReference>
<dbReference type="InterPro" id="IPR036097">
    <property type="entry name" value="HisK_dim/P_sf"/>
</dbReference>
<sequence>MRMFGGRLTPSYWSVRTRVTAAATLLVLILLASGSMLMYRAVTGTVYGSLHDRADSVVAELAVLVRDTDPHGTVPITDADFTLLQVVNEQGTLVAASEPMLGSPPLDVPRPRELGRPVYDTVTVSGRGAVYLVSESIETPMGVRIVHAGASINEFTRHEGLFVGLLSGAVVLGTVAVAWIVSLSVRRALRPVREISAELRGITGRSAGIRVAVPASNDEMSELAEAVNVAMGRLEATLSRQRGFVADVSHELRSPLTGLRAELEVALENPDTEDWPGVARAALADADRLQGIVSDLLILAKLGAGVHVARERVDLGELVRSEAARRPRRVPIEIRADEGITVRITAHHMVRLLTNLLDNAERHADSRVWVSVRTDGPDAVLEVRDDGAGIAPEDRERVFWRFQRLAEGRERDRGGTGLGLTISRDIARAHGGTLMAADSDKGARFVLRVPLDKR</sequence>
<dbReference type="SMART" id="SM00304">
    <property type="entry name" value="HAMP"/>
    <property type="match status" value="1"/>
</dbReference>
<dbReference type="InterPro" id="IPR003661">
    <property type="entry name" value="HisK_dim/P_dom"/>
</dbReference>
<keyword evidence="5" id="KW-0808">Transferase</keyword>
<dbReference type="InterPro" id="IPR050428">
    <property type="entry name" value="TCS_sensor_his_kinase"/>
</dbReference>
<evidence type="ECO:0000256" key="4">
    <source>
        <dbReference type="ARBA" id="ARBA00022553"/>
    </source>
</evidence>
<evidence type="ECO:0000259" key="13">
    <source>
        <dbReference type="PROSITE" id="PS50885"/>
    </source>
</evidence>
<dbReference type="SUPFAM" id="SSF47384">
    <property type="entry name" value="Homodimeric domain of signal transducing histidine kinase"/>
    <property type="match status" value="1"/>
</dbReference>
<dbReference type="InterPro" id="IPR036890">
    <property type="entry name" value="HATPase_C_sf"/>
</dbReference>
<dbReference type="InterPro" id="IPR004358">
    <property type="entry name" value="Sig_transdc_His_kin-like_C"/>
</dbReference>
<feature type="domain" description="HAMP" evidence="13">
    <location>
        <begin position="186"/>
        <end position="239"/>
    </location>
</feature>
<dbReference type="EMBL" id="BAABAS010000006">
    <property type="protein sequence ID" value="GAA4233197.1"/>
    <property type="molecule type" value="Genomic_DNA"/>
</dbReference>
<dbReference type="InterPro" id="IPR005467">
    <property type="entry name" value="His_kinase_dom"/>
</dbReference>
<evidence type="ECO:0000256" key="6">
    <source>
        <dbReference type="ARBA" id="ARBA00022692"/>
    </source>
</evidence>
<keyword evidence="15" id="KW-1185">Reference proteome</keyword>
<protein>
    <recommendedName>
        <fullName evidence="3">histidine kinase</fullName>
        <ecNumber evidence="3">2.7.13.3</ecNumber>
    </recommendedName>
</protein>
<dbReference type="SMART" id="SM00387">
    <property type="entry name" value="HATPase_c"/>
    <property type="match status" value="1"/>
</dbReference>
<dbReference type="Pfam" id="PF02518">
    <property type="entry name" value="HATPase_c"/>
    <property type="match status" value="1"/>
</dbReference>
<feature type="transmembrane region" description="Helical" evidence="11">
    <location>
        <begin position="161"/>
        <end position="185"/>
    </location>
</feature>
<dbReference type="PANTHER" id="PTHR45436:SF5">
    <property type="entry name" value="SENSOR HISTIDINE KINASE TRCS"/>
    <property type="match status" value="1"/>
</dbReference>
<evidence type="ECO:0000256" key="9">
    <source>
        <dbReference type="ARBA" id="ARBA00023012"/>
    </source>
</evidence>